<sequence length="134" mass="15329">MEEKKVTESPLSEDTLQYFKEKLLAKRAEAKEQIEILSDRRDNLDEADDADRSSLTHHPGDVGSEAEEDEMNYQLLEREKKYVNEINDALERIENGNYGICQATGKPISKGRLDAVPHTRYSMEAKEKGLVEDE</sequence>
<dbReference type="RefSeq" id="WP_109646616.1">
    <property type="nucleotide sequence ID" value="NZ_QGGB01000006.1"/>
</dbReference>
<dbReference type="Pfam" id="PF01258">
    <property type="entry name" value="zf-dskA_traR"/>
    <property type="match status" value="1"/>
</dbReference>
<comment type="caution">
    <text evidence="7">The sequence shown here is derived from an EMBL/GenBank/DDBJ whole genome shotgun (WGS) entry which is preliminary data.</text>
</comment>
<keyword evidence="2" id="KW-0863">Zinc-finger</keyword>
<keyword evidence="3" id="KW-0862">Zinc</keyword>
<keyword evidence="1" id="KW-0479">Metal-binding</keyword>
<feature type="region of interest" description="Disordered" evidence="5">
    <location>
        <begin position="35"/>
        <end position="70"/>
    </location>
</feature>
<dbReference type="EMBL" id="QGGB01000006">
    <property type="protein sequence ID" value="PWN06501.1"/>
    <property type="molecule type" value="Genomic_DNA"/>
</dbReference>
<dbReference type="SUPFAM" id="SSF109635">
    <property type="entry name" value="DnaK suppressor protein DksA, alpha-hairpin domain"/>
    <property type="match status" value="1"/>
</dbReference>
<dbReference type="GO" id="GO:0008270">
    <property type="term" value="F:zinc ion binding"/>
    <property type="evidence" value="ECO:0007669"/>
    <property type="project" value="UniProtKB-KW"/>
</dbReference>
<evidence type="ECO:0000259" key="6">
    <source>
        <dbReference type="Pfam" id="PF01258"/>
    </source>
</evidence>
<dbReference type="InterPro" id="IPR000962">
    <property type="entry name" value="Znf_DskA_TraR"/>
</dbReference>
<dbReference type="PANTHER" id="PTHR33823:SF4">
    <property type="entry name" value="GENERAL STRESS PROTEIN 16O"/>
    <property type="match status" value="1"/>
</dbReference>
<evidence type="ECO:0000256" key="1">
    <source>
        <dbReference type="ARBA" id="ARBA00022723"/>
    </source>
</evidence>
<feature type="zinc finger region" description="dksA C4-type" evidence="4">
    <location>
        <begin position="101"/>
        <end position="125"/>
    </location>
</feature>
<dbReference type="OrthoDB" id="9811543at2"/>
<dbReference type="InterPro" id="IPR037187">
    <property type="entry name" value="DnaK_N"/>
</dbReference>
<feature type="domain" description="Zinc finger DksA/TraR C4-type" evidence="6">
    <location>
        <begin position="96"/>
        <end position="128"/>
    </location>
</feature>
<gene>
    <name evidence="7" type="ORF">DDZ15_08235</name>
</gene>
<dbReference type="Gene3D" id="1.20.120.910">
    <property type="entry name" value="DksA, coiled-coil domain"/>
    <property type="match status" value="1"/>
</dbReference>
<name>A0A316TS88_9BACT</name>
<proteinExistence type="predicted"/>
<evidence type="ECO:0000256" key="2">
    <source>
        <dbReference type="ARBA" id="ARBA00022771"/>
    </source>
</evidence>
<keyword evidence="8" id="KW-1185">Reference proteome</keyword>
<protein>
    <recommendedName>
        <fullName evidence="6">Zinc finger DksA/TraR C4-type domain-containing protein</fullName>
    </recommendedName>
</protein>
<evidence type="ECO:0000313" key="8">
    <source>
        <dbReference type="Proteomes" id="UP000245533"/>
    </source>
</evidence>
<dbReference type="Proteomes" id="UP000245533">
    <property type="component" value="Unassembled WGS sequence"/>
</dbReference>
<organism evidence="7 8">
    <name type="scientific">Rhodohalobacter mucosus</name>
    <dbReference type="NCBI Taxonomy" id="2079485"/>
    <lineage>
        <taxon>Bacteria</taxon>
        <taxon>Pseudomonadati</taxon>
        <taxon>Balneolota</taxon>
        <taxon>Balneolia</taxon>
        <taxon>Balneolales</taxon>
        <taxon>Balneolaceae</taxon>
        <taxon>Rhodohalobacter</taxon>
    </lineage>
</organism>
<dbReference type="PROSITE" id="PS51128">
    <property type="entry name" value="ZF_DKSA_2"/>
    <property type="match status" value="1"/>
</dbReference>
<dbReference type="PANTHER" id="PTHR33823">
    <property type="entry name" value="RNA POLYMERASE-BINDING TRANSCRIPTION FACTOR DKSA-RELATED"/>
    <property type="match status" value="1"/>
</dbReference>
<evidence type="ECO:0000256" key="4">
    <source>
        <dbReference type="PROSITE-ProRule" id="PRU00510"/>
    </source>
</evidence>
<evidence type="ECO:0000256" key="5">
    <source>
        <dbReference type="SAM" id="MobiDB-lite"/>
    </source>
</evidence>
<reference evidence="7 8" key="1">
    <citation type="submission" date="2018-05" db="EMBL/GenBank/DDBJ databases">
        <title>Rhodohalobacter halophilus gen. nov., sp. nov., a moderately halophilic member of the family Balneolaceae.</title>
        <authorList>
            <person name="Liu Z.-W."/>
        </authorList>
    </citation>
    <scope>NUCLEOTIDE SEQUENCE [LARGE SCALE GENOMIC DNA]</scope>
    <source>
        <strain evidence="7 8">8A47</strain>
    </source>
</reference>
<accession>A0A316TS88</accession>
<feature type="compositionally biased region" description="Basic and acidic residues" evidence="5">
    <location>
        <begin position="35"/>
        <end position="60"/>
    </location>
</feature>
<dbReference type="AlphaFoldDB" id="A0A316TS88"/>
<evidence type="ECO:0000313" key="7">
    <source>
        <dbReference type="EMBL" id="PWN06501.1"/>
    </source>
</evidence>
<evidence type="ECO:0000256" key="3">
    <source>
        <dbReference type="ARBA" id="ARBA00022833"/>
    </source>
</evidence>